<reference evidence="2 3" key="1">
    <citation type="journal article" date="2016" name="Nat. Commun.">
        <title>Thousands of microbial genomes shed light on interconnected biogeochemical processes in an aquifer system.</title>
        <authorList>
            <person name="Anantharaman K."/>
            <person name="Brown C.T."/>
            <person name="Hug L.A."/>
            <person name="Sharon I."/>
            <person name="Castelle C.J."/>
            <person name="Probst A.J."/>
            <person name="Thomas B.C."/>
            <person name="Singh A."/>
            <person name="Wilkins M.J."/>
            <person name="Karaoz U."/>
            <person name="Brodie E.L."/>
            <person name="Williams K.H."/>
            <person name="Hubbard S.S."/>
            <person name="Banfield J.F."/>
        </authorList>
    </citation>
    <scope>NUCLEOTIDE SEQUENCE [LARGE SCALE GENOMIC DNA]</scope>
    <source>
        <strain evidence="3">RIFCSPLOWO2_12_FULL_64_10</strain>
    </source>
</reference>
<protein>
    <recommendedName>
        <fullName evidence="1">Xylose isomerase-like TIM barrel domain-containing protein</fullName>
    </recommendedName>
</protein>
<organism evidence="2 3">
    <name type="scientific">Handelsmanbacteria sp. (strain RIFCSPLOWO2_12_FULL_64_10)</name>
    <dbReference type="NCBI Taxonomy" id="1817868"/>
    <lineage>
        <taxon>Bacteria</taxon>
        <taxon>Candidatus Handelsmaniibacteriota</taxon>
    </lineage>
</organism>
<dbReference type="InterPro" id="IPR013022">
    <property type="entry name" value="Xyl_isomerase-like_TIM-brl"/>
</dbReference>
<dbReference type="PANTHER" id="PTHR12110:SF53">
    <property type="entry name" value="BLR5974 PROTEIN"/>
    <property type="match status" value="1"/>
</dbReference>
<dbReference type="EMBL" id="MFKF01000099">
    <property type="protein sequence ID" value="OGG54660.1"/>
    <property type="molecule type" value="Genomic_DNA"/>
</dbReference>
<dbReference type="InterPro" id="IPR050312">
    <property type="entry name" value="IolE/XylAMocC-like"/>
</dbReference>
<gene>
    <name evidence="2" type="ORF">A3F84_13855</name>
</gene>
<dbReference type="InterPro" id="IPR036237">
    <property type="entry name" value="Xyl_isomerase-like_sf"/>
</dbReference>
<dbReference type="Pfam" id="PF01261">
    <property type="entry name" value="AP_endonuc_2"/>
    <property type="match status" value="1"/>
</dbReference>
<accession>A0A1F6D026</accession>
<feature type="domain" description="Xylose isomerase-like TIM barrel" evidence="1">
    <location>
        <begin position="21"/>
        <end position="253"/>
    </location>
</feature>
<proteinExistence type="predicted"/>
<dbReference type="Proteomes" id="UP000178606">
    <property type="component" value="Unassembled WGS sequence"/>
</dbReference>
<comment type="caution">
    <text evidence="2">The sequence shown here is derived from an EMBL/GenBank/DDBJ whole genome shotgun (WGS) entry which is preliminary data.</text>
</comment>
<sequence length="265" mass="27956">MELTIGCTTRPYAGLSYEEAFERIAAAGYTDVAVFASQKVVPVRSDSTPQEVAAVRKAAAAAGVTPSMLIGGPKLDLGLEAAVADYRRLIDSAAALGAMWLLNGGTGKEALYETFFEVMRRAAPYAESKGVKITMKPHGGISLTTEHLIEAHEKVNHPAFGICFDPGNIIYYTKGEMRPETDVAGVAPRVTTGIIKDCVVVDGKPDVMVTAGDGLVNFYTVLSGLVGGGFDGPLYVECVGSSEPKDVDRDIAFTLGYVKGILSAL</sequence>
<dbReference type="PANTHER" id="PTHR12110">
    <property type="entry name" value="HYDROXYPYRUVATE ISOMERASE"/>
    <property type="match status" value="1"/>
</dbReference>
<dbReference type="SUPFAM" id="SSF51658">
    <property type="entry name" value="Xylose isomerase-like"/>
    <property type="match status" value="1"/>
</dbReference>
<evidence type="ECO:0000313" key="3">
    <source>
        <dbReference type="Proteomes" id="UP000178606"/>
    </source>
</evidence>
<dbReference type="Gene3D" id="3.20.20.150">
    <property type="entry name" value="Divalent-metal-dependent TIM barrel enzymes"/>
    <property type="match status" value="1"/>
</dbReference>
<evidence type="ECO:0000259" key="1">
    <source>
        <dbReference type="Pfam" id="PF01261"/>
    </source>
</evidence>
<evidence type="ECO:0000313" key="2">
    <source>
        <dbReference type="EMBL" id="OGG54660.1"/>
    </source>
</evidence>
<dbReference type="AlphaFoldDB" id="A0A1F6D026"/>
<name>A0A1F6D026_HANXR</name>